<feature type="region of interest" description="Disordered" evidence="1">
    <location>
        <begin position="30"/>
        <end position="53"/>
    </location>
</feature>
<evidence type="ECO:0000313" key="3">
    <source>
        <dbReference type="Proteomes" id="UP000886998"/>
    </source>
</evidence>
<dbReference type="OrthoDB" id="10552288at2759"/>
<dbReference type="EMBL" id="BMAV01025590">
    <property type="protein sequence ID" value="GFS42824.1"/>
    <property type="molecule type" value="Genomic_DNA"/>
</dbReference>
<keyword evidence="3" id="KW-1185">Reference proteome</keyword>
<sequence length="76" mass="8721">MGYPIEAEDFIAHPTKKRILRFHSPPGAFRIQSLTRPPPNGSEDRTWQRSPPHKEDCVDALRIFWWELPSKPVGGA</sequence>
<reference evidence="2" key="1">
    <citation type="submission" date="2020-08" db="EMBL/GenBank/DDBJ databases">
        <title>Multicomponent nature underlies the extraordinary mechanical properties of spider dragline silk.</title>
        <authorList>
            <person name="Kono N."/>
            <person name="Nakamura H."/>
            <person name="Mori M."/>
            <person name="Yoshida Y."/>
            <person name="Ohtoshi R."/>
            <person name="Malay A.D."/>
            <person name="Moran D.A.P."/>
            <person name="Tomita M."/>
            <person name="Numata K."/>
            <person name="Arakawa K."/>
        </authorList>
    </citation>
    <scope>NUCLEOTIDE SEQUENCE</scope>
</reference>
<accession>A0A8X6IH27</accession>
<name>A0A8X6IH27_9ARAC</name>
<organism evidence="2 3">
    <name type="scientific">Trichonephila inaurata madagascariensis</name>
    <dbReference type="NCBI Taxonomy" id="2747483"/>
    <lineage>
        <taxon>Eukaryota</taxon>
        <taxon>Metazoa</taxon>
        <taxon>Ecdysozoa</taxon>
        <taxon>Arthropoda</taxon>
        <taxon>Chelicerata</taxon>
        <taxon>Arachnida</taxon>
        <taxon>Araneae</taxon>
        <taxon>Araneomorphae</taxon>
        <taxon>Entelegynae</taxon>
        <taxon>Araneoidea</taxon>
        <taxon>Nephilidae</taxon>
        <taxon>Trichonephila</taxon>
        <taxon>Trichonephila inaurata</taxon>
    </lineage>
</organism>
<evidence type="ECO:0000313" key="2">
    <source>
        <dbReference type="EMBL" id="GFS42824.1"/>
    </source>
</evidence>
<evidence type="ECO:0000256" key="1">
    <source>
        <dbReference type="SAM" id="MobiDB-lite"/>
    </source>
</evidence>
<dbReference type="AlphaFoldDB" id="A0A8X6IH27"/>
<dbReference type="Proteomes" id="UP000886998">
    <property type="component" value="Unassembled WGS sequence"/>
</dbReference>
<comment type="caution">
    <text evidence="2">The sequence shown here is derived from an EMBL/GenBank/DDBJ whole genome shotgun (WGS) entry which is preliminary data.</text>
</comment>
<protein>
    <submittedName>
        <fullName evidence="2">Uncharacterized protein</fullName>
    </submittedName>
</protein>
<feature type="compositionally biased region" description="Basic and acidic residues" evidence="1">
    <location>
        <begin position="42"/>
        <end position="53"/>
    </location>
</feature>
<proteinExistence type="predicted"/>
<gene>
    <name evidence="2" type="ORF">TNIN_378811</name>
</gene>